<sequence length="69" mass="7759">MLKLVPDVDLIQATTNAHQTSKGVYKTYSAMVNSSNTNQENYKQILSDINTNLAKISSEVNDMVKNRLR</sequence>
<protein>
    <submittedName>
        <fullName evidence="1">Uncharacterized protein</fullName>
    </submittedName>
</protein>
<reference evidence="1" key="1">
    <citation type="submission" date="2021-02" db="EMBL/GenBank/DDBJ databases">
        <authorList>
            <person name="Nowell W R."/>
        </authorList>
    </citation>
    <scope>NUCLEOTIDE SEQUENCE</scope>
    <source>
        <strain evidence="1">Ploen Becks lab</strain>
    </source>
</reference>
<dbReference type="Proteomes" id="UP000663879">
    <property type="component" value="Unassembled WGS sequence"/>
</dbReference>
<evidence type="ECO:0000313" key="2">
    <source>
        <dbReference type="Proteomes" id="UP000663879"/>
    </source>
</evidence>
<dbReference type="EMBL" id="CAJNOC010001951">
    <property type="protein sequence ID" value="CAF0902734.1"/>
    <property type="molecule type" value="Genomic_DNA"/>
</dbReference>
<name>A0A813ZT51_9BILA</name>
<dbReference type="AlphaFoldDB" id="A0A813ZT51"/>
<accession>A0A813ZT51</accession>
<gene>
    <name evidence="1" type="ORF">OXX778_LOCUS11483</name>
</gene>
<evidence type="ECO:0000313" key="1">
    <source>
        <dbReference type="EMBL" id="CAF0902734.1"/>
    </source>
</evidence>
<organism evidence="1 2">
    <name type="scientific">Brachionus calyciflorus</name>
    <dbReference type="NCBI Taxonomy" id="104777"/>
    <lineage>
        <taxon>Eukaryota</taxon>
        <taxon>Metazoa</taxon>
        <taxon>Spiralia</taxon>
        <taxon>Gnathifera</taxon>
        <taxon>Rotifera</taxon>
        <taxon>Eurotatoria</taxon>
        <taxon>Monogononta</taxon>
        <taxon>Pseudotrocha</taxon>
        <taxon>Ploima</taxon>
        <taxon>Brachionidae</taxon>
        <taxon>Brachionus</taxon>
    </lineage>
</organism>
<comment type="caution">
    <text evidence="1">The sequence shown here is derived from an EMBL/GenBank/DDBJ whole genome shotgun (WGS) entry which is preliminary data.</text>
</comment>
<proteinExistence type="predicted"/>
<keyword evidence="2" id="KW-1185">Reference proteome</keyword>